<dbReference type="OrthoDB" id="5242390at2"/>
<dbReference type="Pfam" id="PF00440">
    <property type="entry name" value="TetR_N"/>
    <property type="match status" value="1"/>
</dbReference>
<dbReference type="InterPro" id="IPR041669">
    <property type="entry name" value="TetR_C_15"/>
</dbReference>
<dbReference type="InterPro" id="IPR023772">
    <property type="entry name" value="DNA-bd_HTH_TetR-type_CS"/>
</dbReference>
<dbReference type="Gene3D" id="1.10.357.10">
    <property type="entry name" value="Tetracycline Repressor, domain 2"/>
    <property type="match status" value="1"/>
</dbReference>
<dbReference type="InterPro" id="IPR050109">
    <property type="entry name" value="HTH-type_TetR-like_transc_reg"/>
</dbReference>
<gene>
    <name evidence="4" type="ORF">EPA93_31650</name>
</gene>
<evidence type="ECO:0000259" key="3">
    <source>
        <dbReference type="PROSITE" id="PS50977"/>
    </source>
</evidence>
<dbReference type="InterPro" id="IPR009057">
    <property type="entry name" value="Homeodomain-like_sf"/>
</dbReference>
<evidence type="ECO:0000313" key="4">
    <source>
        <dbReference type="EMBL" id="QBD80285.1"/>
    </source>
</evidence>
<dbReference type="PROSITE" id="PS01081">
    <property type="entry name" value="HTH_TETR_1"/>
    <property type="match status" value="1"/>
</dbReference>
<dbReference type="GO" id="GO:0000976">
    <property type="term" value="F:transcription cis-regulatory region binding"/>
    <property type="evidence" value="ECO:0007669"/>
    <property type="project" value="TreeGrafter"/>
</dbReference>
<evidence type="ECO:0000313" key="5">
    <source>
        <dbReference type="Proteomes" id="UP000290365"/>
    </source>
</evidence>
<feature type="DNA-binding region" description="H-T-H motif" evidence="2">
    <location>
        <begin position="42"/>
        <end position="61"/>
    </location>
</feature>
<evidence type="ECO:0000256" key="2">
    <source>
        <dbReference type="PROSITE-ProRule" id="PRU00335"/>
    </source>
</evidence>
<sequence length="209" mass="24094">MMMSVNQERRLARRQKRGQRRVEDILRTAGEIFVEQGYDHATTQMIAQRADVSAGSLYQFFPNKEAIAMAFVEQSVQRLQCLYDEHILVPKALELPLPRFIDHYIDALIAFNQNNPGYFSLMQSATLSPQLISAMQGQRQEISVRIMRVVQAFAPGSTPEQCEVLAVVSYRVFLALLPVILQADEQRKQIFIKELKTILFRYFAPLQER</sequence>
<dbReference type="PANTHER" id="PTHR30055">
    <property type="entry name" value="HTH-TYPE TRANSCRIPTIONAL REGULATOR RUTR"/>
    <property type="match status" value="1"/>
</dbReference>
<dbReference type="Proteomes" id="UP000290365">
    <property type="component" value="Chromosome"/>
</dbReference>
<protein>
    <submittedName>
        <fullName evidence="4">TetR/AcrR family transcriptional regulator</fullName>
    </submittedName>
</protein>
<dbReference type="PANTHER" id="PTHR30055:SF226">
    <property type="entry name" value="HTH-TYPE TRANSCRIPTIONAL REGULATOR PKSA"/>
    <property type="match status" value="1"/>
</dbReference>
<name>A0A4P6JXL9_KTERU</name>
<dbReference type="PROSITE" id="PS50977">
    <property type="entry name" value="HTH_TETR_2"/>
    <property type="match status" value="1"/>
</dbReference>
<dbReference type="InterPro" id="IPR001647">
    <property type="entry name" value="HTH_TetR"/>
</dbReference>
<dbReference type="EMBL" id="CP035758">
    <property type="protein sequence ID" value="QBD80285.1"/>
    <property type="molecule type" value="Genomic_DNA"/>
</dbReference>
<dbReference type="PRINTS" id="PR00455">
    <property type="entry name" value="HTHTETR"/>
</dbReference>
<reference evidence="4 5" key="1">
    <citation type="submission" date="2019-01" db="EMBL/GenBank/DDBJ databases">
        <title>Ktedonosporobacter rubrisoli SCAWS-G2.</title>
        <authorList>
            <person name="Huang Y."/>
            <person name="Yan B."/>
        </authorList>
    </citation>
    <scope>NUCLEOTIDE SEQUENCE [LARGE SCALE GENOMIC DNA]</scope>
    <source>
        <strain evidence="4 5">SCAWS-G2</strain>
    </source>
</reference>
<keyword evidence="5" id="KW-1185">Reference proteome</keyword>
<accession>A0A4P6JXL9</accession>
<evidence type="ECO:0000256" key="1">
    <source>
        <dbReference type="ARBA" id="ARBA00023125"/>
    </source>
</evidence>
<organism evidence="4 5">
    <name type="scientific">Ktedonosporobacter rubrisoli</name>
    <dbReference type="NCBI Taxonomy" id="2509675"/>
    <lineage>
        <taxon>Bacteria</taxon>
        <taxon>Bacillati</taxon>
        <taxon>Chloroflexota</taxon>
        <taxon>Ktedonobacteria</taxon>
        <taxon>Ktedonobacterales</taxon>
        <taxon>Ktedonosporobacteraceae</taxon>
        <taxon>Ktedonosporobacter</taxon>
    </lineage>
</organism>
<dbReference type="GO" id="GO:0003700">
    <property type="term" value="F:DNA-binding transcription factor activity"/>
    <property type="evidence" value="ECO:0007669"/>
    <property type="project" value="TreeGrafter"/>
</dbReference>
<feature type="domain" description="HTH tetR-type" evidence="3">
    <location>
        <begin position="19"/>
        <end position="79"/>
    </location>
</feature>
<dbReference type="SUPFAM" id="SSF46689">
    <property type="entry name" value="Homeodomain-like"/>
    <property type="match status" value="1"/>
</dbReference>
<dbReference type="Pfam" id="PF17918">
    <property type="entry name" value="TetR_C_15"/>
    <property type="match status" value="1"/>
</dbReference>
<proteinExistence type="predicted"/>
<dbReference type="AlphaFoldDB" id="A0A4P6JXL9"/>
<dbReference type="KEGG" id="kbs:EPA93_31650"/>
<keyword evidence="1 2" id="KW-0238">DNA-binding</keyword>